<name>A0A7J7FYS4_CAMSI</name>
<protein>
    <submittedName>
        <fullName evidence="2">Uncharacterized protein</fullName>
    </submittedName>
</protein>
<feature type="compositionally biased region" description="Acidic residues" evidence="1">
    <location>
        <begin position="886"/>
        <end position="895"/>
    </location>
</feature>
<gene>
    <name evidence="2" type="ORF">HYC85_028307</name>
</gene>
<feature type="region of interest" description="Disordered" evidence="1">
    <location>
        <begin position="873"/>
        <end position="896"/>
    </location>
</feature>
<dbReference type="AlphaFoldDB" id="A0A7J7FYS4"/>
<evidence type="ECO:0000313" key="3">
    <source>
        <dbReference type="Proteomes" id="UP000593564"/>
    </source>
</evidence>
<organism evidence="2 3">
    <name type="scientific">Camellia sinensis</name>
    <name type="common">Tea plant</name>
    <name type="synonym">Thea sinensis</name>
    <dbReference type="NCBI Taxonomy" id="4442"/>
    <lineage>
        <taxon>Eukaryota</taxon>
        <taxon>Viridiplantae</taxon>
        <taxon>Streptophyta</taxon>
        <taxon>Embryophyta</taxon>
        <taxon>Tracheophyta</taxon>
        <taxon>Spermatophyta</taxon>
        <taxon>Magnoliopsida</taxon>
        <taxon>eudicotyledons</taxon>
        <taxon>Gunneridae</taxon>
        <taxon>Pentapetalae</taxon>
        <taxon>asterids</taxon>
        <taxon>Ericales</taxon>
        <taxon>Theaceae</taxon>
        <taxon>Camellia</taxon>
    </lineage>
</organism>
<evidence type="ECO:0000256" key="1">
    <source>
        <dbReference type="SAM" id="MobiDB-lite"/>
    </source>
</evidence>
<accession>A0A7J7FYS4</accession>
<feature type="region of interest" description="Disordered" evidence="1">
    <location>
        <begin position="175"/>
        <end position="196"/>
    </location>
</feature>
<feature type="compositionally biased region" description="Basic and acidic residues" evidence="1">
    <location>
        <begin position="714"/>
        <end position="726"/>
    </location>
</feature>
<keyword evidence="3" id="KW-1185">Reference proteome</keyword>
<dbReference type="EMBL" id="JACBKZ010000014">
    <property type="protein sequence ID" value="KAF5932136.1"/>
    <property type="molecule type" value="Genomic_DNA"/>
</dbReference>
<comment type="caution">
    <text evidence="2">The sequence shown here is derived from an EMBL/GenBank/DDBJ whole genome shotgun (WGS) entry which is preliminary data.</text>
</comment>
<feature type="region of interest" description="Disordered" evidence="1">
    <location>
        <begin position="706"/>
        <end position="726"/>
    </location>
</feature>
<evidence type="ECO:0000313" key="2">
    <source>
        <dbReference type="EMBL" id="KAF5932136.1"/>
    </source>
</evidence>
<reference evidence="3" key="1">
    <citation type="journal article" date="2020" name="Nat. Commun.">
        <title>Genome assembly of wild tea tree DASZ reveals pedigree and selection history of tea varieties.</title>
        <authorList>
            <person name="Zhang W."/>
            <person name="Zhang Y."/>
            <person name="Qiu H."/>
            <person name="Guo Y."/>
            <person name="Wan H."/>
            <person name="Zhang X."/>
            <person name="Scossa F."/>
            <person name="Alseekh S."/>
            <person name="Zhang Q."/>
            <person name="Wang P."/>
            <person name="Xu L."/>
            <person name="Schmidt M.H."/>
            <person name="Jia X."/>
            <person name="Li D."/>
            <person name="Zhu A."/>
            <person name="Guo F."/>
            <person name="Chen W."/>
            <person name="Ni D."/>
            <person name="Usadel B."/>
            <person name="Fernie A.R."/>
            <person name="Wen W."/>
        </authorList>
    </citation>
    <scope>NUCLEOTIDE SEQUENCE [LARGE SCALE GENOMIC DNA]</scope>
    <source>
        <strain evidence="3">cv. G240</strain>
    </source>
</reference>
<dbReference type="Proteomes" id="UP000593564">
    <property type="component" value="Unassembled WGS sequence"/>
</dbReference>
<reference evidence="2 3" key="2">
    <citation type="submission" date="2020-07" db="EMBL/GenBank/DDBJ databases">
        <title>Genome assembly of wild tea tree DASZ reveals pedigree and selection history of tea varieties.</title>
        <authorList>
            <person name="Zhang W."/>
        </authorList>
    </citation>
    <scope>NUCLEOTIDE SEQUENCE [LARGE SCALE GENOMIC DNA]</scope>
    <source>
        <strain evidence="3">cv. G240</strain>
        <tissue evidence="2">Leaf</tissue>
    </source>
</reference>
<sequence length="1041" mass="115178">MLGARISRSSDGFPVRVDTKLFGPSVLDDKPSVVVGRPPLLACRPPMNFEQCACEIRDMFQLAYLMLASIHSYCMHRGSCLPSAIPERFARGLLGKACQKTDRLRLCHDGNATLGSGLLLYCLMLLSLLGVRCESLSQLLQTILLPPKHYGLVSGDLVRRQPVFASLPPVTRQKRQQKPHLAVASASQAPSAGIPAPGVTVNVQENLGIPIDPIPLQTSKAPMYQTEALFEFEVDPTALKVNNLEKLFKQAQGVNSIPDIEDGYTNSVVTLPDRFKMSYIDRFDGSMRLFSNILRPMGLTRLQKLSLFGRTLLGIAAIWYAKLEDSIKVTTRDLEATRQEPKEGFSDFVTQWRAKASMITIRPSEKDQHGHDTDQCYRLRHEIQDLINNKEIALPQKPNVSTVHLALEPLNLSVLCLVVDQELVVLFLREGGGLLASPPTHRPGPLPIGHSFFPSAISGGRSAPLMAGPYVFCMHSLTLTYAIWILGHRALRCSVGGPRVTPLSLRNDREGGCAHIPCKYTAMPLFVLCCNKMRNYRKQWPISHQSCRPTTKAADRLSELADGHPSWPTIPQHVPKVGQNFQKYRKWANRGILRQGSGFSGGRDRSCILHCSRIVTGVRTVVAKTTIYAFARRAKFGAVYTHLPKLALFILESTDLCMINTSTFQSEPMVVIVVDEGRLALVENVNPLPKGSEDLSEGFDLNGLTENSGWLSDEPDRDKGTELKPEEQKARTAAMARMANGKGKLLEKTGCTAPTLTFSDKELPSEGSAHNKPLYISLECREKWVLVVLVDTESAINVCPSRTTYAIGLRPVNFVPTAQVIQNAESDFDSNELKVGAALACLLLDPPINSESLGDNLTVSTIGDQSGVNPFSSILDTSDATKPESDSTESVESELDSVSSGSGFVVTEKLDKLDLVNENATADSEYFCVPLVYCIDHDFQNFDDNEEEGIPLVLKILINREERRFAKPLADEIIAFNVGTEKDPRLVQIRSTLCLKKRERLVTLLKDFKDIFTWSYEDMPGIDPEIVQHRIPLDPKARPVK</sequence>
<proteinExistence type="predicted"/>